<dbReference type="InterPro" id="IPR000515">
    <property type="entry name" value="MetI-like"/>
</dbReference>
<feature type="transmembrane region" description="Helical" evidence="7">
    <location>
        <begin position="59"/>
        <end position="85"/>
    </location>
</feature>
<feature type="transmembrane region" description="Helical" evidence="7">
    <location>
        <begin position="472"/>
        <end position="489"/>
    </location>
</feature>
<feature type="transmembrane region" description="Helical" evidence="7">
    <location>
        <begin position="383"/>
        <end position="409"/>
    </location>
</feature>
<proteinExistence type="predicted"/>
<evidence type="ECO:0000256" key="4">
    <source>
        <dbReference type="ARBA" id="ARBA00022692"/>
    </source>
</evidence>
<reference evidence="9" key="1">
    <citation type="submission" date="2020-08" db="EMBL/GenBank/DDBJ databases">
        <title>Genome Sequencing and Pan-Genome Analysis of Migratory bird Vibrio Strains, Inner Mongolia.</title>
        <authorList>
            <person name="Zheng L."/>
        </authorList>
    </citation>
    <scope>NUCLEOTIDE SEQUENCE</scope>
    <source>
        <strain evidence="9">M13F</strain>
    </source>
</reference>
<keyword evidence="2" id="KW-0813">Transport</keyword>
<evidence type="ECO:0000313" key="9">
    <source>
        <dbReference type="EMBL" id="MBC5851075.1"/>
    </source>
</evidence>
<keyword evidence="6 7" id="KW-0472">Membrane</keyword>
<keyword evidence="4 7" id="KW-0812">Transmembrane</keyword>
<sequence>MRLRLAYWGVLLICVAPIIPGVLGIVSSALGYIPAVGLNSAGVEAFQQVWQWTGIERSLLLSLSSTLLSTYLALAISFAILASLWHSQYWRRVEHALSALLALPHVAFAIGFAFLFAPTGMVSRLIHSMSGYQPSTQGATWLVQDPYALGLTIALALKEVPFLLLMSLSVVQQLRIPSLLTVATSLGYSPRQAWCKLVFPQWLSKMRFALFAVTSYGISVVDLSLILGPNTPPTFAVLVWQWFSDADLQQIPRAAAGALLLLGLASIMLLLVLLIERILLGLCRKWMWSGRYALFLPGKSLLCLVCFISLSIFPLMMLWSIAQRWRFPELWPSEYSWRFWLAEWPTMLPALYQSVGLALVSGSLALFFAVLTHEYRQASPRSVPTYLIVMPMLVPALSLLFGVQILTLLISGSNYVLWVVWGHLFFAFPLVYLALDGAWKSYPADYHKIAASLGKSDWSIFCRVKAPLLRPAMLYAWAVGVSVSLAQYLPTLMLGGGRFATITTEAVTLSSGFDRRVMAIYALWQAVLPFIFFLLAIILSRAFQPQSLTRSR</sequence>
<comment type="subcellular location">
    <subcellularLocation>
        <location evidence="1">Cell membrane</location>
        <topology evidence="1">Multi-pass membrane protein</topology>
    </subcellularLocation>
</comment>
<keyword evidence="5 7" id="KW-1133">Transmembrane helix</keyword>
<protein>
    <submittedName>
        <fullName evidence="9">Thiamine ABC transporter permease</fullName>
    </submittedName>
</protein>
<feature type="domain" description="ABC transmembrane type-1" evidence="8">
    <location>
        <begin position="351"/>
        <end position="536"/>
    </location>
</feature>
<accession>A0A9X0UHQ6</accession>
<feature type="transmembrane region" description="Helical" evidence="7">
    <location>
        <begin position="350"/>
        <end position="371"/>
    </location>
</feature>
<dbReference type="EMBL" id="JACRUP010000004">
    <property type="protein sequence ID" value="MBC5851075.1"/>
    <property type="molecule type" value="Genomic_DNA"/>
</dbReference>
<dbReference type="PANTHER" id="PTHR30183">
    <property type="entry name" value="MOLYBDENUM TRANSPORT SYSTEM PERMEASE PROTEIN MODB"/>
    <property type="match status" value="1"/>
</dbReference>
<dbReference type="GO" id="GO:0005886">
    <property type="term" value="C:plasma membrane"/>
    <property type="evidence" value="ECO:0007669"/>
    <property type="project" value="UniProtKB-SubCell"/>
</dbReference>
<keyword evidence="10" id="KW-1185">Reference proteome</keyword>
<evidence type="ECO:0000259" key="8">
    <source>
        <dbReference type="PROSITE" id="PS50928"/>
    </source>
</evidence>
<evidence type="ECO:0000256" key="5">
    <source>
        <dbReference type="ARBA" id="ARBA00022989"/>
    </source>
</evidence>
<evidence type="ECO:0000256" key="1">
    <source>
        <dbReference type="ARBA" id="ARBA00004651"/>
    </source>
</evidence>
<feature type="transmembrane region" description="Helical" evidence="7">
    <location>
        <begin position="208"/>
        <end position="228"/>
    </location>
</feature>
<keyword evidence="3" id="KW-1003">Cell membrane</keyword>
<evidence type="ECO:0000256" key="3">
    <source>
        <dbReference type="ARBA" id="ARBA00022475"/>
    </source>
</evidence>
<feature type="transmembrane region" description="Helical" evidence="7">
    <location>
        <begin position="415"/>
        <end position="435"/>
    </location>
</feature>
<evidence type="ECO:0000256" key="2">
    <source>
        <dbReference type="ARBA" id="ARBA00022448"/>
    </source>
</evidence>
<dbReference type="SUPFAM" id="SSF161098">
    <property type="entry name" value="MetI-like"/>
    <property type="match status" value="2"/>
</dbReference>
<comment type="caution">
    <text evidence="9">The sequence shown here is derived from an EMBL/GenBank/DDBJ whole genome shotgun (WGS) entry which is preliminary data.</text>
</comment>
<gene>
    <name evidence="9" type="ORF">H8Q88_08860</name>
</gene>
<organism evidence="9 10">
    <name type="scientific">Vibrio metschnikovii</name>
    <dbReference type="NCBI Taxonomy" id="28172"/>
    <lineage>
        <taxon>Bacteria</taxon>
        <taxon>Pseudomonadati</taxon>
        <taxon>Pseudomonadota</taxon>
        <taxon>Gammaproteobacteria</taxon>
        <taxon>Vibrionales</taxon>
        <taxon>Vibrionaceae</taxon>
        <taxon>Vibrio</taxon>
    </lineage>
</organism>
<name>A0A9X0UHQ6_VIBME</name>
<feature type="transmembrane region" description="Helical" evidence="7">
    <location>
        <begin position="97"/>
        <end position="117"/>
    </location>
</feature>
<dbReference type="CDD" id="cd06261">
    <property type="entry name" value="TM_PBP2"/>
    <property type="match status" value="1"/>
</dbReference>
<evidence type="ECO:0000256" key="6">
    <source>
        <dbReference type="ARBA" id="ARBA00023136"/>
    </source>
</evidence>
<feature type="transmembrane region" description="Helical" evidence="7">
    <location>
        <begin position="7"/>
        <end position="33"/>
    </location>
</feature>
<evidence type="ECO:0000313" key="10">
    <source>
        <dbReference type="Proteomes" id="UP000615796"/>
    </source>
</evidence>
<feature type="transmembrane region" description="Helical" evidence="7">
    <location>
        <begin position="147"/>
        <end position="171"/>
    </location>
</feature>
<feature type="transmembrane region" description="Helical" evidence="7">
    <location>
        <begin position="254"/>
        <end position="280"/>
    </location>
</feature>
<dbReference type="GO" id="GO:0055085">
    <property type="term" value="P:transmembrane transport"/>
    <property type="evidence" value="ECO:0007669"/>
    <property type="project" value="InterPro"/>
</dbReference>
<feature type="transmembrane region" description="Helical" evidence="7">
    <location>
        <begin position="518"/>
        <end position="543"/>
    </location>
</feature>
<feature type="domain" description="ABC transmembrane type-1" evidence="8">
    <location>
        <begin position="55"/>
        <end position="272"/>
    </location>
</feature>
<evidence type="ECO:0000256" key="7">
    <source>
        <dbReference type="SAM" id="Phobius"/>
    </source>
</evidence>
<feature type="transmembrane region" description="Helical" evidence="7">
    <location>
        <begin position="301"/>
        <end position="322"/>
    </location>
</feature>
<dbReference type="Proteomes" id="UP000615796">
    <property type="component" value="Unassembled WGS sequence"/>
</dbReference>
<dbReference type="PROSITE" id="PS50928">
    <property type="entry name" value="ABC_TM1"/>
    <property type="match status" value="2"/>
</dbReference>
<dbReference type="RefSeq" id="WP_187025883.1">
    <property type="nucleotide sequence ID" value="NZ_JACRUP010000004.1"/>
</dbReference>
<dbReference type="Gene3D" id="1.10.3720.10">
    <property type="entry name" value="MetI-like"/>
    <property type="match status" value="2"/>
</dbReference>
<dbReference type="InterPro" id="IPR035906">
    <property type="entry name" value="MetI-like_sf"/>
</dbReference>
<dbReference type="AlphaFoldDB" id="A0A9X0UHQ6"/>
<dbReference type="PANTHER" id="PTHR30183:SF6">
    <property type="entry name" value="INNER MEMBRANE ABC TRANSPORTER PERMEASE PROTEIN YNJC"/>
    <property type="match status" value="1"/>
</dbReference>